<organism evidence="18">
    <name type="scientific">Oryza barthii</name>
    <dbReference type="NCBI Taxonomy" id="65489"/>
    <lineage>
        <taxon>Eukaryota</taxon>
        <taxon>Viridiplantae</taxon>
        <taxon>Streptophyta</taxon>
        <taxon>Embryophyta</taxon>
        <taxon>Tracheophyta</taxon>
        <taxon>Spermatophyta</taxon>
        <taxon>Magnoliopsida</taxon>
        <taxon>Liliopsida</taxon>
        <taxon>Poales</taxon>
        <taxon>Poaceae</taxon>
        <taxon>BOP clade</taxon>
        <taxon>Oryzoideae</taxon>
        <taxon>Oryzeae</taxon>
        <taxon>Oryzinae</taxon>
        <taxon>Oryza</taxon>
    </lineage>
</organism>
<dbReference type="CDD" id="cd00051">
    <property type="entry name" value="EFh"/>
    <property type="match status" value="2"/>
</dbReference>
<evidence type="ECO:0000256" key="3">
    <source>
        <dbReference type="ARBA" id="ARBA00004286"/>
    </source>
</evidence>
<keyword evidence="19" id="KW-1185">Reference proteome</keyword>
<evidence type="ECO:0000313" key="19">
    <source>
        <dbReference type="Proteomes" id="UP000026960"/>
    </source>
</evidence>
<dbReference type="SUPFAM" id="SSF47473">
    <property type="entry name" value="EF-hand"/>
    <property type="match status" value="1"/>
</dbReference>
<dbReference type="eggNOG" id="KOG0027">
    <property type="taxonomic scope" value="Eukaryota"/>
</dbReference>
<dbReference type="SMART" id="SM00414">
    <property type="entry name" value="H2A"/>
    <property type="match status" value="1"/>
</dbReference>
<dbReference type="AlphaFoldDB" id="A0A0D3FNX5"/>
<dbReference type="FunFam" id="1.10.238.10:FF:000305">
    <property type="entry name" value="Calmodulin, variant"/>
    <property type="match status" value="1"/>
</dbReference>
<keyword evidence="9" id="KW-0479">Metal-binding</keyword>
<dbReference type="PRINTS" id="PR00620">
    <property type="entry name" value="HISTONEH2A"/>
</dbReference>
<evidence type="ECO:0000256" key="15">
    <source>
        <dbReference type="ARBA" id="ARBA00055491"/>
    </source>
</evidence>
<dbReference type="EnsemblPlants" id="OBART03G33760.1">
    <property type="protein sequence ID" value="OBART03G33760.1"/>
    <property type="gene ID" value="OBART03G33760"/>
</dbReference>
<evidence type="ECO:0000313" key="18">
    <source>
        <dbReference type="EnsemblPlants" id="OBART03G33760.1"/>
    </source>
</evidence>
<accession>A0A0D3FNX5</accession>
<dbReference type="InterPro" id="IPR032454">
    <property type="entry name" value="Histone_H2A_C"/>
</dbReference>
<evidence type="ECO:0000256" key="13">
    <source>
        <dbReference type="ARBA" id="ARBA00023242"/>
    </source>
</evidence>
<evidence type="ECO:0000256" key="11">
    <source>
        <dbReference type="ARBA" id="ARBA00022837"/>
    </source>
</evidence>
<dbReference type="HOGENOM" id="CLU_066116_0_0_1"/>
<feature type="domain" description="EF-hand" evidence="17">
    <location>
        <begin position="257"/>
        <end position="292"/>
    </location>
</feature>
<reference evidence="18" key="2">
    <citation type="submission" date="2015-03" db="UniProtKB">
        <authorList>
            <consortium name="EnsemblPlants"/>
        </authorList>
    </citation>
    <scope>IDENTIFICATION</scope>
</reference>
<dbReference type="Gene3D" id="1.10.238.10">
    <property type="entry name" value="EF-hand"/>
    <property type="match status" value="2"/>
</dbReference>
<keyword evidence="10" id="KW-0677">Repeat</keyword>
<dbReference type="Proteomes" id="UP000026960">
    <property type="component" value="Chromosome 3"/>
</dbReference>
<feature type="region of interest" description="Disordered" evidence="16">
    <location>
        <begin position="1"/>
        <end position="43"/>
    </location>
</feature>
<dbReference type="InterPro" id="IPR018247">
    <property type="entry name" value="EF_Hand_1_Ca_BS"/>
</dbReference>
<keyword evidence="11" id="KW-0106">Calcium</keyword>
<keyword evidence="12" id="KW-0238">DNA-binding</keyword>
<comment type="similarity">
    <text evidence="5">Belongs to the histone H2A family.</text>
</comment>
<dbReference type="GO" id="GO:0005509">
    <property type="term" value="F:calcium ion binding"/>
    <property type="evidence" value="ECO:0007669"/>
    <property type="project" value="InterPro"/>
</dbReference>
<dbReference type="PROSITE" id="PS00046">
    <property type="entry name" value="HISTONE_H2A"/>
    <property type="match status" value="1"/>
</dbReference>
<dbReference type="Gramene" id="OBART03G33760.1">
    <property type="protein sequence ID" value="OBART03G33760.1"/>
    <property type="gene ID" value="OBART03G33760"/>
</dbReference>
<proteinExistence type="inferred from homology"/>
<dbReference type="Pfam" id="PF16211">
    <property type="entry name" value="Histone_H2A_C"/>
    <property type="match status" value="1"/>
</dbReference>
<dbReference type="CDD" id="cd00074">
    <property type="entry name" value="HFD_H2A"/>
    <property type="match status" value="1"/>
</dbReference>
<dbReference type="FunFam" id="1.10.20.10:FF:000005">
    <property type="entry name" value="Histone H2A"/>
    <property type="match status" value="1"/>
</dbReference>
<feature type="domain" description="EF-hand" evidence="17">
    <location>
        <begin position="184"/>
        <end position="219"/>
    </location>
</feature>
<evidence type="ECO:0000256" key="5">
    <source>
        <dbReference type="ARBA" id="ARBA00010691"/>
    </source>
</evidence>
<comment type="similarity">
    <text evidence="4">Belongs to the calmodulin family.</text>
</comment>
<feature type="domain" description="EF-hand" evidence="17">
    <location>
        <begin position="220"/>
        <end position="255"/>
    </location>
</feature>
<evidence type="ECO:0000256" key="10">
    <source>
        <dbReference type="ARBA" id="ARBA00022737"/>
    </source>
</evidence>
<dbReference type="PROSITE" id="PS00018">
    <property type="entry name" value="EF_HAND_1"/>
    <property type="match status" value="4"/>
</dbReference>
<keyword evidence="8" id="KW-0488">Methylation</keyword>
<evidence type="ECO:0000259" key="17">
    <source>
        <dbReference type="PROSITE" id="PS50222"/>
    </source>
</evidence>
<dbReference type="PROSITE" id="PS50222">
    <property type="entry name" value="EF_HAND_2"/>
    <property type="match status" value="4"/>
</dbReference>
<evidence type="ECO:0000256" key="1">
    <source>
        <dbReference type="ARBA" id="ARBA00003291"/>
    </source>
</evidence>
<evidence type="ECO:0000256" key="14">
    <source>
        <dbReference type="ARBA" id="ARBA00023269"/>
    </source>
</evidence>
<dbReference type="InterPro" id="IPR009072">
    <property type="entry name" value="Histone-fold"/>
</dbReference>
<dbReference type="SMART" id="SM00054">
    <property type="entry name" value="EFh"/>
    <property type="match status" value="4"/>
</dbReference>
<comment type="subcellular location">
    <subcellularLocation>
        <location evidence="3">Chromosome</location>
    </subcellularLocation>
    <subcellularLocation>
        <location evidence="2">Nucleus</location>
    </subcellularLocation>
</comment>
<dbReference type="Gene3D" id="1.10.20.10">
    <property type="entry name" value="Histone, subunit A"/>
    <property type="match status" value="1"/>
</dbReference>
<reference evidence="18" key="1">
    <citation type="journal article" date="2009" name="Rice">
        <title>De Novo Next Generation Sequencing of Plant Genomes.</title>
        <authorList>
            <person name="Rounsley S."/>
            <person name="Marri P.R."/>
            <person name="Yu Y."/>
            <person name="He R."/>
            <person name="Sisneros N."/>
            <person name="Goicoechea J.L."/>
            <person name="Lee S.J."/>
            <person name="Angelova A."/>
            <person name="Kudrna D."/>
            <person name="Luo M."/>
            <person name="Affourtit J."/>
            <person name="Desany B."/>
            <person name="Knight J."/>
            <person name="Niazi F."/>
            <person name="Egholm M."/>
            <person name="Wing R.A."/>
        </authorList>
    </citation>
    <scope>NUCLEOTIDE SEQUENCE [LARGE SCALE GENOMIC DNA]</scope>
    <source>
        <strain evidence="18">cv. IRGC 105608</strain>
    </source>
</reference>
<dbReference type="Pfam" id="PF13499">
    <property type="entry name" value="EF-hand_7"/>
    <property type="match status" value="2"/>
</dbReference>
<feature type="domain" description="EF-hand" evidence="17">
    <location>
        <begin position="293"/>
        <end position="328"/>
    </location>
</feature>
<keyword evidence="13" id="KW-0539">Nucleus</keyword>
<feature type="compositionally biased region" description="Low complexity" evidence="16">
    <location>
        <begin position="9"/>
        <end position="18"/>
    </location>
</feature>
<dbReference type="Pfam" id="PF00125">
    <property type="entry name" value="Histone"/>
    <property type="match status" value="1"/>
</dbReference>
<name>A0A0D3FNX5_9ORYZ</name>
<dbReference type="GO" id="GO:0003677">
    <property type="term" value="F:DNA binding"/>
    <property type="evidence" value="ECO:0007669"/>
    <property type="project" value="UniProtKB-KW"/>
</dbReference>
<keyword evidence="7" id="KW-0158">Chromosome</keyword>
<dbReference type="GO" id="GO:0005634">
    <property type="term" value="C:nucleus"/>
    <property type="evidence" value="ECO:0007669"/>
    <property type="project" value="UniProtKB-SubCell"/>
</dbReference>
<comment type="subunit">
    <text evidence="6">The nucleosome is a histone octamer containing two molecules each of H2A, H2B, H3 and H4 assembled in one H3-H4 heterotetramer and two H2A-H2B heterodimers. The octamer wraps approximately 147 bp of DNA.</text>
</comment>
<dbReference type="FunFam" id="1.10.238.10:FF:000327">
    <property type="entry name" value="Calmodulin-like protein 11"/>
    <property type="match status" value="1"/>
</dbReference>
<dbReference type="InterPro" id="IPR007125">
    <property type="entry name" value="H2A/H2B/H3"/>
</dbReference>
<sequence length="331" mass="35886">MAGKGGKGLLAAKTTAAKSAEKDKGKKAPVSRSSRAGLQFPVGRIHRQLKQRTQANGRVGATAAVYSAAILEYLTAEVLELAGNASKDLKVKRITPRHLQLAIRGDEELDTLIKGTIAGGGVIPHIHKSLINKSSKEVVDFVVHGLPGLCSYDVVLSVLYIAGIILEDLHNTGGGACMEGLTSEQMVAFQEAFLLFDKNGDGCITLEELAAVTRSLGLEPTDQELNDMMREVDTDGNGIIDFQEFLSLIARKMKDGDGDEELKEAFEVLDKDQNGFISPTELRTVMTNLGEKMTDEEVEQMIREADTDGDGQVNYDEFVIMMKNAERKISG</sequence>
<keyword evidence="14" id="KW-0544">Nucleosome core</keyword>
<dbReference type="STRING" id="65489.A0A0D3FNX5"/>
<protein>
    <recommendedName>
        <fullName evidence="17">EF-hand domain-containing protein</fullName>
    </recommendedName>
</protein>
<evidence type="ECO:0000256" key="4">
    <source>
        <dbReference type="ARBA" id="ARBA00009763"/>
    </source>
</evidence>
<dbReference type="InterPro" id="IPR011992">
    <property type="entry name" value="EF-hand-dom_pair"/>
</dbReference>
<dbReference type="PaxDb" id="65489-OBART03G33760.1"/>
<evidence type="ECO:0000256" key="6">
    <source>
        <dbReference type="ARBA" id="ARBA00011538"/>
    </source>
</evidence>
<comment type="function">
    <text evidence="15">Variant histones H2A are synthesized throughout the cell cycle and are very different from classical S-phase regulated H2A. May replace conventional H2A in a subset of nucleosomes. Nucleosomes wrap and compact DNA into chromatin, limiting DNA accessibility to the cellular machineries which require DNA as a template. Histones thereby play a central role in transcription regulation, DNA repair, DNA replication and chromosomal stability. DNA accessibility is regulated via a complex set of post-translational modifications of histones, also called histone code, and nucleosome remodeling.</text>
</comment>
<evidence type="ECO:0000256" key="16">
    <source>
        <dbReference type="SAM" id="MobiDB-lite"/>
    </source>
</evidence>
<dbReference type="InterPro" id="IPR002048">
    <property type="entry name" value="EF_hand_dom"/>
</dbReference>
<dbReference type="SUPFAM" id="SSF47113">
    <property type="entry name" value="Histone-fold"/>
    <property type="match status" value="1"/>
</dbReference>
<evidence type="ECO:0000256" key="9">
    <source>
        <dbReference type="ARBA" id="ARBA00022723"/>
    </source>
</evidence>
<dbReference type="GO" id="GO:0030527">
    <property type="term" value="F:structural constituent of chromatin"/>
    <property type="evidence" value="ECO:0007669"/>
    <property type="project" value="InterPro"/>
</dbReference>
<dbReference type="eggNOG" id="KOG1757">
    <property type="taxonomic scope" value="Eukaryota"/>
</dbReference>
<dbReference type="PANTHER" id="PTHR23430">
    <property type="entry name" value="HISTONE H2A"/>
    <property type="match status" value="1"/>
</dbReference>
<evidence type="ECO:0000256" key="8">
    <source>
        <dbReference type="ARBA" id="ARBA00022481"/>
    </source>
</evidence>
<evidence type="ECO:0000256" key="12">
    <source>
        <dbReference type="ARBA" id="ARBA00023125"/>
    </source>
</evidence>
<dbReference type="InterPro" id="IPR002119">
    <property type="entry name" value="Histone_H2A"/>
</dbReference>
<dbReference type="GO" id="GO:0000786">
    <property type="term" value="C:nucleosome"/>
    <property type="evidence" value="ECO:0007669"/>
    <property type="project" value="UniProtKB-KW"/>
</dbReference>
<dbReference type="InterPro" id="IPR032458">
    <property type="entry name" value="Histone_H2A_CS"/>
</dbReference>
<evidence type="ECO:0000256" key="2">
    <source>
        <dbReference type="ARBA" id="ARBA00004123"/>
    </source>
</evidence>
<evidence type="ECO:0000256" key="7">
    <source>
        <dbReference type="ARBA" id="ARBA00022454"/>
    </source>
</evidence>
<dbReference type="GO" id="GO:0046982">
    <property type="term" value="F:protein heterodimerization activity"/>
    <property type="evidence" value="ECO:0007669"/>
    <property type="project" value="InterPro"/>
</dbReference>
<comment type="function">
    <text evidence="1">Potential calcium sensor.</text>
</comment>